<comment type="caution">
    <text evidence="2">The sequence shown here is derived from an EMBL/GenBank/DDBJ whole genome shotgun (WGS) entry which is preliminary data.</text>
</comment>
<dbReference type="RefSeq" id="WP_102195010.1">
    <property type="nucleotide sequence ID" value="NZ_NIPR01000001.1"/>
</dbReference>
<reference evidence="2 3" key="1">
    <citation type="submission" date="2017-05" db="EMBL/GenBank/DDBJ databases">
        <title>Lactobacillus nurukis nov., sp. nov., isolated from nuruk.</title>
        <authorList>
            <person name="Kim S.-J."/>
        </authorList>
    </citation>
    <scope>NUCLEOTIDE SEQUENCE [LARGE SCALE GENOMIC DNA]</scope>
    <source>
        <strain evidence="2 3">SYF10-1a</strain>
    </source>
</reference>
<dbReference type="OrthoDB" id="1150409at2"/>
<dbReference type="InterPro" id="IPR001387">
    <property type="entry name" value="Cro/C1-type_HTH"/>
</dbReference>
<dbReference type="InterPro" id="IPR010982">
    <property type="entry name" value="Lambda_DNA-bd_dom_sf"/>
</dbReference>
<dbReference type="InterPro" id="IPR011990">
    <property type="entry name" value="TPR-like_helical_dom_sf"/>
</dbReference>
<dbReference type="EMBL" id="NIPR01000001">
    <property type="protein sequence ID" value="PMD73899.1"/>
    <property type="molecule type" value="Genomic_DNA"/>
</dbReference>
<dbReference type="CDD" id="cd00093">
    <property type="entry name" value="HTH_XRE"/>
    <property type="match status" value="1"/>
</dbReference>
<dbReference type="Pfam" id="PF01381">
    <property type="entry name" value="HTH_3"/>
    <property type="match status" value="1"/>
</dbReference>
<organism evidence="2 3">
    <name type="scientific">Companilactobacillus nuruki</name>
    <dbReference type="NCBI Taxonomy" id="1993540"/>
    <lineage>
        <taxon>Bacteria</taxon>
        <taxon>Bacillati</taxon>
        <taxon>Bacillota</taxon>
        <taxon>Bacilli</taxon>
        <taxon>Lactobacillales</taxon>
        <taxon>Lactobacillaceae</taxon>
        <taxon>Companilactobacillus</taxon>
    </lineage>
</organism>
<evidence type="ECO:0000259" key="1">
    <source>
        <dbReference type="PROSITE" id="PS50943"/>
    </source>
</evidence>
<dbReference type="SUPFAM" id="SSF47413">
    <property type="entry name" value="lambda repressor-like DNA-binding domains"/>
    <property type="match status" value="1"/>
</dbReference>
<feature type="domain" description="HTH cro/C1-type" evidence="1">
    <location>
        <begin position="6"/>
        <end position="59"/>
    </location>
</feature>
<evidence type="ECO:0000313" key="2">
    <source>
        <dbReference type="EMBL" id="PMD73899.1"/>
    </source>
</evidence>
<dbReference type="Gene3D" id="1.25.40.10">
    <property type="entry name" value="Tetratricopeptide repeat domain"/>
    <property type="match status" value="1"/>
</dbReference>
<dbReference type="Proteomes" id="UP000235649">
    <property type="component" value="Unassembled WGS sequence"/>
</dbReference>
<keyword evidence="3" id="KW-1185">Reference proteome</keyword>
<dbReference type="AlphaFoldDB" id="A0A2N7AXT4"/>
<name>A0A2N7AXT4_9LACO</name>
<evidence type="ECO:0000313" key="3">
    <source>
        <dbReference type="Proteomes" id="UP000235649"/>
    </source>
</evidence>
<dbReference type="PROSITE" id="PS50943">
    <property type="entry name" value="HTH_CROC1"/>
    <property type="match status" value="1"/>
</dbReference>
<dbReference type="SMART" id="SM00530">
    <property type="entry name" value="HTH_XRE"/>
    <property type="match status" value="1"/>
</dbReference>
<dbReference type="GO" id="GO:0003677">
    <property type="term" value="F:DNA binding"/>
    <property type="evidence" value="ECO:0007669"/>
    <property type="project" value="InterPro"/>
</dbReference>
<protein>
    <submittedName>
        <fullName evidence="2">Transcriptional regulator</fullName>
    </submittedName>
</protein>
<proteinExistence type="predicted"/>
<sequence>MDINIFIERRKTLKISQTKLCKDICTQSTLSKFENNGRVPSLSILNKLCERLGLSVDDLYKNSETSTTHMSGVLDRIESELMMEGYLEVSSSLAKINVNEINNNNLEMQFYYQKALFTALTNGHNEELFYYCSQILDDLDETHQTIYSQLAYISLGILYSRISQIKEANFYFSKTLDYIRKYNEENSRSEINVYLRILTIFFFTAEFYIKVGDFDVGSELVKRGVQMCSEQHITYYLPRLKLLAARIAIGKGESDQVIKNLLTESSAFAKINHNEVVELRIAALRKKYEENKEANDNK</sequence>
<accession>A0A2N7AXT4</accession>
<gene>
    <name evidence="2" type="ORF">CBP76_00710</name>
</gene>